<feature type="binding site" evidence="1">
    <location>
        <position position="196"/>
    </location>
    <ligand>
        <name>a divalent metal cation</name>
        <dbReference type="ChEBI" id="CHEBI:60240"/>
        <label>1</label>
    </ligand>
</feature>
<protein>
    <submittedName>
        <fullName evidence="2">Uncharacterized protein</fullName>
    </submittedName>
</protein>
<feature type="binding site" evidence="1">
    <location>
        <position position="125"/>
    </location>
    <ligand>
        <name>a divalent metal cation</name>
        <dbReference type="ChEBI" id="CHEBI:60240"/>
        <label>2</label>
    </ligand>
</feature>
<proteinExistence type="predicted"/>
<feature type="binding site" evidence="1">
    <location>
        <position position="14"/>
    </location>
    <ligand>
        <name>a divalent metal cation</name>
        <dbReference type="ChEBI" id="CHEBI:60240"/>
        <label>1</label>
    </ligand>
</feature>
<dbReference type="GO" id="GO:0046872">
    <property type="term" value="F:metal ion binding"/>
    <property type="evidence" value="ECO:0007669"/>
    <property type="project" value="UniProtKB-KW"/>
</dbReference>
<dbReference type="SUPFAM" id="SSF51556">
    <property type="entry name" value="Metallo-dependent hydrolases"/>
    <property type="match status" value="1"/>
</dbReference>
<dbReference type="Gene3D" id="3.20.20.140">
    <property type="entry name" value="Metal-dependent hydrolases"/>
    <property type="match status" value="1"/>
</dbReference>
<evidence type="ECO:0000256" key="1">
    <source>
        <dbReference type="PIRSR" id="PIRSR005902-1"/>
    </source>
</evidence>
<dbReference type="PANTHER" id="PTHR46124:SF2">
    <property type="entry name" value="D-AMINOACYL-TRNA DEACYLASE"/>
    <property type="match status" value="1"/>
</dbReference>
<feature type="binding site" evidence="1">
    <location>
        <position position="16"/>
    </location>
    <ligand>
        <name>a divalent metal cation</name>
        <dbReference type="ChEBI" id="CHEBI:60240"/>
        <label>1</label>
    </ligand>
</feature>
<dbReference type="Pfam" id="PF01026">
    <property type="entry name" value="TatD_DNase"/>
    <property type="match status" value="1"/>
</dbReference>
<dbReference type="AlphaFoldDB" id="A0A497ELH2"/>
<gene>
    <name evidence="2" type="ORF">DRJ31_08805</name>
</gene>
<dbReference type="PANTHER" id="PTHR46124">
    <property type="entry name" value="D-AMINOACYL-TRNA DEACYLASE"/>
    <property type="match status" value="1"/>
</dbReference>
<reference evidence="2 3" key="1">
    <citation type="submission" date="2018-06" db="EMBL/GenBank/DDBJ databases">
        <title>Extensive metabolic versatility and redundancy in microbially diverse, dynamic hydrothermal sediments.</title>
        <authorList>
            <person name="Dombrowski N."/>
            <person name="Teske A."/>
            <person name="Baker B.J."/>
        </authorList>
    </citation>
    <scope>NUCLEOTIDE SEQUENCE [LARGE SCALE GENOMIC DNA]</scope>
    <source>
        <strain evidence="2">B66_G16</strain>
    </source>
</reference>
<dbReference type="GO" id="GO:0016788">
    <property type="term" value="F:hydrolase activity, acting on ester bonds"/>
    <property type="evidence" value="ECO:0007669"/>
    <property type="project" value="InterPro"/>
</dbReference>
<evidence type="ECO:0000313" key="3">
    <source>
        <dbReference type="Proteomes" id="UP000278475"/>
    </source>
</evidence>
<dbReference type="InterPro" id="IPR032466">
    <property type="entry name" value="Metal_Hydrolase"/>
</dbReference>
<dbReference type="PIRSF" id="PIRSF005902">
    <property type="entry name" value="DNase_TatD"/>
    <property type="match status" value="1"/>
</dbReference>
<name>A0A497ELH2_9CREN</name>
<comment type="caution">
    <text evidence="2">The sequence shown here is derived from an EMBL/GenBank/DDBJ whole genome shotgun (WGS) entry which is preliminary data.</text>
</comment>
<feature type="binding site" evidence="1">
    <location>
        <position position="148"/>
    </location>
    <ligand>
        <name>a divalent metal cation</name>
        <dbReference type="ChEBI" id="CHEBI:60240"/>
        <label>2</label>
    </ligand>
</feature>
<accession>A0A497ELH2</accession>
<feature type="binding site" evidence="1">
    <location>
        <position position="90"/>
    </location>
    <ligand>
        <name>a divalent metal cation</name>
        <dbReference type="ChEBI" id="CHEBI:60240"/>
        <label>1</label>
    </ligand>
</feature>
<dbReference type="CDD" id="cd01310">
    <property type="entry name" value="TatD_DNAse"/>
    <property type="match status" value="1"/>
</dbReference>
<dbReference type="EMBL" id="QMQV01000124">
    <property type="protein sequence ID" value="RLE47468.1"/>
    <property type="molecule type" value="Genomic_DNA"/>
</dbReference>
<keyword evidence="1" id="KW-0479">Metal-binding</keyword>
<dbReference type="InterPro" id="IPR001130">
    <property type="entry name" value="TatD-like"/>
</dbReference>
<organism evidence="2 3">
    <name type="scientific">Thermoproteota archaeon</name>
    <dbReference type="NCBI Taxonomy" id="2056631"/>
    <lineage>
        <taxon>Archaea</taxon>
        <taxon>Thermoproteota</taxon>
    </lineage>
</organism>
<dbReference type="Proteomes" id="UP000278475">
    <property type="component" value="Unassembled WGS sequence"/>
</dbReference>
<evidence type="ECO:0000313" key="2">
    <source>
        <dbReference type="EMBL" id="RLE47468.1"/>
    </source>
</evidence>
<sequence>MSKKSRKPVFIDAHAHVDNVKACLENIRRADIEVWINTVELNEIDEIIGVSKFISSKIFIGIHPSRADRYEPDELLKRMKGVKEVDGLGEIGLDKKYGIPLDTQLKALRDQLAIAERHDLPVVLHTRRSVREVLNEISSYSLKSVLFHWFSGSTSELNEVLSRGYYVSIGPSIIYSKSSRKVLEAYHQDRLLLETDSPVYYQPLKVEANPTLIVSVYYALSNLMKEDINVVVENIFKVARSFLKQ</sequence>